<evidence type="ECO:0000259" key="2">
    <source>
        <dbReference type="Pfam" id="PF09348"/>
    </source>
</evidence>
<feature type="domain" description="DUF1990" evidence="2">
    <location>
        <begin position="108"/>
        <end position="208"/>
    </location>
</feature>
<proteinExistence type="predicted"/>
<dbReference type="PANTHER" id="PTHR34202:SF1">
    <property type="entry name" value="UPF0548 PROTEIN"/>
    <property type="match status" value="1"/>
</dbReference>
<dbReference type="Pfam" id="PF09348">
    <property type="entry name" value="DUF1990"/>
    <property type="match status" value="2"/>
</dbReference>
<reference evidence="3 4" key="1">
    <citation type="submission" date="2019-07" db="EMBL/GenBank/DDBJ databases">
        <title>Full genome sequence of Humibacter sp. WJ7-1.</title>
        <authorList>
            <person name="Im W.-T."/>
        </authorList>
    </citation>
    <scope>NUCLEOTIDE SEQUENCE [LARGE SCALE GENOMIC DNA]</scope>
    <source>
        <strain evidence="3 4">WJ7-1</strain>
    </source>
</reference>
<accession>A0A5B8M2Z4</accession>
<dbReference type="Proteomes" id="UP000320216">
    <property type="component" value="Chromosome"/>
</dbReference>
<organism evidence="3 4">
    <name type="scientific">Humibacter ginsenosidimutans</name>
    <dbReference type="NCBI Taxonomy" id="2599293"/>
    <lineage>
        <taxon>Bacteria</taxon>
        <taxon>Bacillati</taxon>
        <taxon>Actinomycetota</taxon>
        <taxon>Actinomycetes</taxon>
        <taxon>Micrococcales</taxon>
        <taxon>Microbacteriaceae</taxon>
        <taxon>Humibacter</taxon>
    </lineage>
</organism>
<evidence type="ECO:0000313" key="3">
    <source>
        <dbReference type="EMBL" id="QDZ13970.1"/>
    </source>
</evidence>
<name>A0A5B8M2Z4_9MICO</name>
<feature type="region of interest" description="Disordered" evidence="1">
    <location>
        <begin position="213"/>
        <end position="265"/>
    </location>
</feature>
<keyword evidence="4" id="KW-1185">Reference proteome</keyword>
<sequence>MRRSTFTDQPVTYAAVGATLAPDLAQHPPKGYRPRVRSVRLGSGDDRFVTSSRALMTWGVQRGSGVEVTEVDPGTGEEYAGVRFADDGTPQRLEPHRGTEAVFDEDGQPYISNGMTASLRVPFGPFHVNAPVRVVYVIDEEHRVGFGYGTMHGHPLQGEESFVVEQHEDGSVWLTMRSFSRAAGGARAVIAPVVLASQAQLAKRYLRALHPVSGNPAIGQNPTGENDQPDPAETLDVTVKDEAVNDGTLPTSVSEAIGAERSADR</sequence>
<dbReference type="RefSeq" id="WP_146318411.1">
    <property type="nucleotide sequence ID" value="NZ_CP042305.1"/>
</dbReference>
<evidence type="ECO:0000256" key="1">
    <source>
        <dbReference type="SAM" id="MobiDB-lite"/>
    </source>
</evidence>
<evidence type="ECO:0000313" key="4">
    <source>
        <dbReference type="Proteomes" id="UP000320216"/>
    </source>
</evidence>
<feature type="domain" description="DUF1990" evidence="2">
    <location>
        <begin position="12"/>
        <end position="73"/>
    </location>
</feature>
<protein>
    <submittedName>
        <fullName evidence="3">DUF1990 domain-containing protein</fullName>
    </submittedName>
</protein>
<dbReference type="OrthoDB" id="120660at2"/>
<dbReference type="EMBL" id="CP042305">
    <property type="protein sequence ID" value="QDZ13970.1"/>
    <property type="molecule type" value="Genomic_DNA"/>
</dbReference>
<dbReference type="PANTHER" id="PTHR34202">
    <property type="entry name" value="UPF0548 PROTEIN"/>
    <property type="match status" value="1"/>
</dbReference>
<gene>
    <name evidence="3" type="ORF">FPZ11_03485</name>
</gene>
<dbReference type="InterPro" id="IPR018960">
    <property type="entry name" value="DUF1990"/>
</dbReference>
<dbReference type="AlphaFoldDB" id="A0A5B8M2Z4"/>
<dbReference type="KEGG" id="huw:FPZ11_03485"/>